<gene>
    <name evidence="2" type="ORF">SAMN05428998_1531</name>
</gene>
<dbReference type="Pfam" id="PF13358">
    <property type="entry name" value="DDE_3"/>
    <property type="match status" value="1"/>
</dbReference>
<keyword evidence="3" id="KW-1185">Reference proteome</keyword>
<dbReference type="PANTHER" id="PTHR46564:SF1">
    <property type="entry name" value="TRANSPOSASE"/>
    <property type="match status" value="1"/>
</dbReference>
<reference evidence="2 3" key="1">
    <citation type="submission" date="2017-04" db="EMBL/GenBank/DDBJ databases">
        <authorList>
            <person name="Afonso C.L."/>
            <person name="Miller P.J."/>
            <person name="Scott M.A."/>
            <person name="Spackman E."/>
            <person name="Goraichik I."/>
            <person name="Dimitrov K.M."/>
            <person name="Suarez D.L."/>
            <person name="Swayne D.E."/>
        </authorList>
    </citation>
    <scope>NUCLEOTIDE SEQUENCE [LARGE SCALE GENOMIC DNA]</scope>
    <source>
        <strain evidence="2 3">USBA 355</strain>
    </source>
</reference>
<accession>A0A1Y6CS02</accession>
<dbReference type="RefSeq" id="WP_085127276.1">
    <property type="nucleotide sequence ID" value="NZ_FWZX01000053.1"/>
</dbReference>
<dbReference type="EMBL" id="FWZX01000053">
    <property type="protein sequence ID" value="SMF84098.1"/>
    <property type="molecule type" value="Genomic_DNA"/>
</dbReference>
<dbReference type="InterPro" id="IPR038717">
    <property type="entry name" value="Tc1-like_DDE_dom"/>
</dbReference>
<evidence type="ECO:0000259" key="1">
    <source>
        <dbReference type="Pfam" id="PF13358"/>
    </source>
</evidence>
<dbReference type="STRING" id="560819.SAMN05428998_1531"/>
<feature type="domain" description="Tc1-like transposase DDE" evidence="1">
    <location>
        <begin position="5"/>
        <end position="82"/>
    </location>
</feature>
<dbReference type="InterPro" id="IPR036397">
    <property type="entry name" value="RNaseH_sf"/>
</dbReference>
<dbReference type="AlphaFoldDB" id="A0A1Y6CS02"/>
<dbReference type="Proteomes" id="UP000192917">
    <property type="component" value="Unassembled WGS sequence"/>
</dbReference>
<dbReference type="GO" id="GO:0003676">
    <property type="term" value="F:nucleic acid binding"/>
    <property type="evidence" value="ECO:0007669"/>
    <property type="project" value="InterPro"/>
</dbReference>
<organism evidence="2 3">
    <name type="scientific">Tistlia consotensis USBA 355</name>
    <dbReference type="NCBI Taxonomy" id="560819"/>
    <lineage>
        <taxon>Bacteria</taxon>
        <taxon>Pseudomonadati</taxon>
        <taxon>Pseudomonadota</taxon>
        <taxon>Alphaproteobacteria</taxon>
        <taxon>Rhodospirillales</taxon>
        <taxon>Rhodovibrionaceae</taxon>
        <taxon>Tistlia</taxon>
    </lineage>
</organism>
<evidence type="ECO:0000313" key="3">
    <source>
        <dbReference type="Proteomes" id="UP000192917"/>
    </source>
</evidence>
<name>A0A1Y6CS02_9PROT</name>
<evidence type="ECO:0000313" key="2">
    <source>
        <dbReference type="EMBL" id="SMF84098.1"/>
    </source>
</evidence>
<proteinExistence type="predicted"/>
<sequence>MHGPAFLAYVEQVLVPSLSAGDIVVMDNLPAHKSAAVRQAIEGAGAELHFLPAYSPDFNPIEMAFSKFKAFLKKLAPRTVDDLWTAIAQGVEIFTPAECENYFAAAGYDCD</sequence>
<dbReference type="PANTHER" id="PTHR46564">
    <property type="entry name" value="TRANSPOSASE"/>
    <property type="match status" value="1"/>
</dbReference>
<dbReference type="Gene3D" id="3.30.420.10">
    <property type="entry name" value="Ribonuclease H-like superfamily/Ribonuclease H"/>
    <property type="match status" value="1"/>
</dbReference>
<protein>
    <submittedName>
        <fullName evidence="2">Transposase</fullName>
    </submittedName>
</protein>